<comment type="caution">
    <text evidence="1">The sequence shown here is derived from an EMBL/GenBank/DDBJ whole genome shotgun (WGS) entry which is preliminary data.</text>
</comment>
<dbReference type="AlphaFoldDB" id="A0A5J4Z386"/>
<evidence type="ECO:0000313" key="2">
    <source>
        <dbReference type="Proteomes" id="UP000324585"/>
    </source>
</evidence>
<dbReference type="SUPFAM" id="SSF50249">
    <property type="entry name" value="Nucleic acid-binding proteins"/>
    <property type="match status" value="1"/>
</dbReference>
<dbReference type="EMBL" id="VRMN01000001">
    <property type="protein sequence ID" value="KAA8497708.1"/>
    <property type="molecule type" value="Genomic_DNA"/>
</dbReference>
<accession>A0A5J4Z386</accession>
<dbReference type="Gene3D" id="2.40.50.140">
    <property type="entry name" value="Nucleic acid-binding proteins"/>
    <property type="match status" value="1"/>
</dbReference>
<protein>
    <submittedName>
        <fullName evidence="1">Uncharacterized protein</fullName>
    </submittedName>
</protein>
<gene>
    <name evidence="1" type="ORF">FVE85_5293</name>
</gene>
<proteinExistence type="predicted"/>
<organism evidence="1 2">
    <name type="scientific">Porphyridium purpureum</name>
    <name type="common">Red alga</name>
    <name type="synonym">Porphyridium cruentum</name>
    <dbReference type="NCBI Taxonomy" id="35688"/>
    <lineage>
        <taxon>Eukaryota</taxon>
        <taxon>Rhodophyta</taxon>
        <taxon>Bangiophyceae</taxon>
        <taxon>Porphyridiales</taxon>
        <taxon>Porphyridiaceae</taxon>
        <taxon>Porphyridium</taxon>
    </lineage>
</organism>
<reference evidence="2" key="1">
    <citation type="journal article" date="2019" name="Nat. Commun.">
        <title>Expansion of phycobilisome linker gene families in mesophilic red algae.</title>
        <authorList>
            <person name="Lee J."/>
            <person name="Kim D."/>
            <person name="Bhattacharya D."/>
            <person name="Yoon H.S."/>
        </authorList>
    </citation>
    <scope>NUCLEOTIDE SEQUENCE [LARGE SCALE GENOMIC DNA]</scope>
    <source>
        <strain evidence="2">CCMP 1328</strain>
    </source>
</reference>
<sequence>MSAAPGGKNGGWTTTEQLVQHILVHTRAKDDIRSELAKPAYQRRRLTLGQVTNVELYAFVVDAKAPLHAKGGPGDFRSSLLLLDRPPASAVYTDHDLSVSLYMELFTFTSEAKDAIKVRRLGDVVHIRGVTASLYMTKDGRVTLQGKLWPRDAAAGAVGCFVNSQTLMTGPIEACLYSGVYTAHAWRTVDAERVRKMMEMATDALASCGRTELRVQDSQHMKTLREAVEVCTALGGVRVSFNTMVEIQEDMDWNAELNMFEFTLWDGTCWQEADRLSYLMRFQLGPLDLREQPGLLALRNVQLLLKKAISSVSPNSVHGLQAFLETILAEARWINNEHLLDQSECALIRNLVIAEDDSARRRTVVTRSTHREFFIVQPVPSWAKDWKVLRERAERSIRPAFQHDSCALISTTRLARLTGDFDGPVDPVPWIGEAEFERLDATDTRVVQVTSLRARHMGLSNDASQDDLLSRHIVRCAQVIHPPSMSAGIFSQACKHCGTLQEATPESSAASPSRRACSAGGNEHDFELQIVLVLRLADESFECDCALSGADAEEFFGMTAAELEAEQADATLWILYMVQDHHWLDVGLVFKWSSGDACMIPRICKTSLIDPDMIL</sequence>
<name>A0A5J4Z386_PORPP</name>
<dbReference type="InterPro" id="IPR012340">
    <property type="entry name" value="NA-bd_OB-fold"/>
</dbReference>
<dbReference type="Proteomes" id="UP000324585">
    <property type="component" value="Unassembled WGS sequence"/>
</dbReference>
<keyword evidence="2" id="KW-1185">Reference proteome</keyword>
<evidence type="ECO:0000313" key="1">
    <source>
        <dbReference type="EMBL" id="KAA8497708.1"/>
    </source>
</evidence>